<accession>A0A1Z5T9W3</accession>
<proteinExistence type="predicted"/>
<dbReference type="OrthoDB" id="1722345at2759"/>
<dbReference type="PROSITE" id="PS50088">
    <property type="entry name" value="ANK_REPEAT"/>
    <property type="match status" value="1"/>
</dbReference>
<dbReference type="Proteomes" id="UP000194280">
    <property type="component" value="Unassembled WGS sequence"/>
</dbReference>
<dbReference type="InterPro" id="IPR036770">
    <property type="entry name" value="Ankyrin_rpt-contain_sf"/>
</dbReference>
<dbReference type="STRING" id="1157616.A0A1Z5T9W3"/>
<reference evidence="4 5" key="1">
    <citation type="submission" date="2017-01" db="EMBL/GenBank/DDBJ databases">
        <title>The recent genome duplication of the halophilic yeast Hortaea werneckii: insights from long-read sequencing.</title>
        <authorList>
            <person name="Sinha S."/>
            <person name="Flibotte S."/>
            <person name="Neira M."/>
            <person name="Lenassi M."/>
            <person name="Gostincar C."/>
            <person name="Stajich J.E."/>
            <person name="Nislow C.E."/>
        </authorList>
    </citation>
    <scope>NUCLEOTIDE SEQUENCE [LARGE SCALE GENOMIC DNA]</scope>
    <source>
        <strain evidence="4 5">EXF-2000</strain>
    </source>
</reference>
<comment type="caution">
    <text evidence="4">The sequence shown here is derived from an EMBL/GenBank/DDBJ whole genome shotgun (WGS) entry which is preliminary data.</text>
</comment>
<name>A0A1Z5T9W3_HORWE</name>
<dbReference type="PANTHER" id="PTHR24198">
    <property type="entry name" value="ANKYRIN REPEAT AND PROTEIN KINASE DOMAIN-CONTAINING PROTEIN"/>
    <property type="match status" value="1"/>
</dbReference>
<feature type="repeat" description="ANK" evidence="3">
    <location>
        <begin position="242"/>
        <end position="271"/>
    </location>
</feature>
<dbReference type="VEuPathDB" id="FungiDB:BTJ68_06869"/>
<keyword evidence="1" id="KW-0677">Repeat</keyword>
<keyword evidence="2 3" id="KW-0040">ANK repeat</keyword>
<dbReference type="Gene3D" id="1.25.40.20">
    <property type="entry name" value="Ankyrin repeat-containing domain"/>
    <property type="match status" value="2"/>
</dbReference>
<evidence type="ECO:0000313" key="4">
    <source>
        <dbReference type="EMBL" id="OTA32827.1"/>
    </source>
</evidence>
<dbReference type="PROSITE" id="PS50297">
    <property type="entry name" value="ANK_REP_REGION"/>
    <property type="match status" value="1"/>
</dbReference>
<dbReference type="Pfam" id="PF12796">
    <property type="entry name" value="Ank_2"/>
    <property type="match status" value="1"/>
</dbReference>
<sequence>MDPVLKVFDFSAEFDSKLESPPIPDNTLDNRLDSAVARAEDPTTAGNIPRLAKALSDLRSLLGPNASFDRLSSTLSLATGHGHREVLKYLIAENVPITADAVTVATIAKDEWSLDLMLNSGWNIDEPLGLTTPSALALAVEDRALVSWFLEHGASPNAQCSLDLTPLSIAVQFSSMSIIRSLFDYGGSVQYGQLLHYAVRRDSPDQQDVVDLILNKNPPINHVMYQEHPQSYFRQRMFGLGTPLHEAAGKGRLEMVKKLIDLGDHPLIRDSCGEIPLQRAQKAGHDSVVAYLGQITANAEWPVHQFTDGKETTGWS</sequence>
<evidence type="ECO:0000256" key="1">
    <source>
        <dbReference type="ARBA" id="ARBA00022737"/>
    </source>
</evidence>
<organism evidence="4 5">
    <name type="scientific">Hortaea werneckii EXF-2000</name>
    <dbReference type="NCBI Taxonomy" id="1157616"/>
    <lineage>
        <taxon>Eukaryota</taxon>
        <taxon>Fungi</taxon>
        <taxon>Dikarya</taxon>
        <taxon>Ascomycota</taxon>
        <taxon>Pezizomycotina</taxon>
        <taxon>Dothideomycetes</taxon>
        <taxon>Dothideomycetidae</taxon>
        <taxon>Mycosphaerellales</taxon>
        <taxon>Teratosphaeriaceae</taxon>
        <taxon>Hortaea</taxon>
    </lineage>
</organism>
<dbReference type="InParanoid" id="A0A1Z5T9W3"/>
<gene>
    <name evidence="4" type="ORF">BTJ68_06869</name>
</gene>
<dbReference type="AlphaFoldDB" id="A0A1Z5T9W3"/>
<evidence type="ECO:0000256" key="2">
    <source>
        <dbReference type="ARBA" id="ARBA00023043"/>
    </source>
</evidence>
<keyword evidence="5" id="KW-1185">Reference proteome</keyword>
<dbReference type="EMBL" id="MUNK01000086">
    <property type="protein sequence ID" value="OTA32827.1"/>
    <property type="molecule type" value="Genomic_DNA"/>
</dbReference>
<dbReference type="SMART" id="SM00248">
    <property type="entry name" value="ANK"/>
    <property type="match status" value="6"/>
</dbReference>
<dbReference type="InterPro" id="IPR002110">
    <property type="entry name" value="Ankyrin_rpt"/>
</dbReference>
<dbReference type="PANTHER" id="PTHR24198:SF165">
    <property type="entry name" value="ANKYRIN REPEAT-CONTAINING PROTEIN-RELATED"/>
    <property type="match status" value="1"/>
</dbReference>
<protein>
    <submittedName>
        <fullName evidence="4">Uncharacterized protein</fullName>
    </submittedName>
</protein>
<evidence type="ECO:0000256" key="3">
    <source>
        <dbReference type="PROSITE-ProRule" id="PRU00023"/>
    </source>
</evidence>
<dbReference type="SUPFAM" id="SSF48403">
    <property type="entry name" value="Ankyrin repeat"/>
    <property type="match status" value="1"/>
</dbReference>
<evidence type="ECO:0000313" key="5">
    <source>
        <dbReference type="Proteomes" id="UP000194280"/>
    </source>
</evidence>